<dbReference type="AlphaFoldDB" id="A0A3N4JQN1"/>
<reference evidence="1 2" key="1">
    <citation type="journal article" date="2018" name="Nat. Ecol. Evol.">
        <title>Pezizomycetes genomes reveal the molecular basis of ectomycorrhizal truffle lifestyle.</title>
        <authorList>
            <person name="Murat C."/>
            <person name="Payen T."/>
            <person name="Noel B."/>
            <person name="Kuo A."/>
            <person name="Morin E."/>
            <person name="Chen J."/>
            <person name="Kohler A."/>
            <person name="Krizsan K."/>
            <person name="Balestrini R."/>
            <person name="Da Silva C."/>
            <person name="Montanini B."/>
            <person name="Hainaut M."/>
            <person name="Levati E."/>
            <person name="Barry K.W."/>
            <person name="Belfiori B."/>
            <person name="Cichocki N."/>
            <person name="Clum A."/>
            <person name="Dockter R.B."/>
            <person name="Fauchery L."/>
            <person name="Guy J."/>
            <person name="Iotti M."/>
            <person name="Le Tacon F."/>
            <person name="Lindquist E.A."/>
            <person name="Lipzen A."/>
            <person name="Malagnac F."/>
            <person name="Mello A."/>
            <person name="Molinier V."/>
            <person name="Miyauchi S."/>
            <person name="Poulain J."/>
            <person name="Riccioni C."/>
            <person name="Rubini A."/>
            <person name="Sitrit Y."/>
            <person name="Splivallo R."/>
            <person name="Traeger S."/>
            <person name="Wang M."/>
            <person name="Zifcakova L."/>
            <person name="Wipf D."/>
            <person name="Zambonelli A."/>
            <person name="Paolocci F."/>
            <person name="Nowrousian M."/>
            <person name="Ottonello S."/>
            <person name="Baldrian P."/>
            <person name="Spatafora J.W."/>
            <person name="Henrissat B."/>
            <person name="Nagy L.G."/>
            <person name="Aury J.M."/>
            <person name="Wincker P."/>
            <person name="Grigoriev I.V."/>
            <person name="Bonfante P."/>
            <person name="Martin F.M."/>
        </authorList>
    </citation>
    <scope>NUCLEOTIDE SEQUENCE [LARGE SCALE GENOMIC DNA]</scope>
    <source>
        <strain evidence="1 2">120613-1</strain>
    </source>
</reference>
<evidence type="ECO:0000313" key="1">
    <source>
        <dbReference type="EMBL" id="RPA96124.1"/>
    </source>
</evidence>
<keyword evidence="2" id="KW-1185">Reference proteome</keyword>
<evidence type="ECO:0000313" key="2">
    <source>
        <dbReference type="Proteomes" id="UP000276215"/>
    </source>
</evidence>
<dbReference type="STRING" id="1336337.A0A3N4JQN1"/>
<sequence>MKCLTANQLLQPTQNYRVSSSFIALQTPLPAFATPLKPFRLSSPYTIALDSLTQQKPTIPSYIAPWWMNSQAMAKELDPHHLVALMNFEFHGKQGRASRHLDPTSHCLKYGISDDHDTNVRTFPVLDAIASISVSQGKSQVVAVALQLNSEKHKINLTIAQNREVREGLVNYLTDIWAKLKDLSDEYARHRARGSKEYQGRSPEMPEDVGLPFRIEIFRDIYLYSLKKQRSRIEKWWDNLCLFWMDVRERRGGTNLQGIEVNLYNAIAGLSLTLKLIDGLHENPQNQLTYQEWETIYSNSIWVLKNIRLVLAERGGSSCENLALELKDYHPKGPFELRRALEKLISLDRHIDALFAFAHSPHLRSALQYDLSISVVPEQTRTVRLPTSQQQWQSILEAICIQCYDWQGKDARHLLKKFPPKEHKCPVHCECGLIQYLHTKQNTVWGDVPPFRYIGVSKLSCSACRTWIEAFNELEGRQFYTRGSHGKWYWPWGMPMVEESLGKIMVGKISDEYIAHQLELGNLKLSSDSSNASSPEGAHTDLSAAQEELVTGNIANAELEYGSSSFDLIGEFVLVDYCAGGTS</sequence>
<organism evidence="1 2">
    <name type="scientific">Choiromyces venosus 120613-1</name>
    <dbReference type="NCBI Taxonomy" id="1336337"/>
    <lineage>
        <taxon>Eukaryota</taxon>
        <taxon>Fungi</taxon>
        <taxon>Dikarya</taxon>
        <taxon>Ascomycota</taxon>
        <taxon>Pezizomycotina</taxon>
        <taxon>Pezizomycetes</taxon>
        <taxon>Pezizales</taxon>
        <taxon>Tuberaceae</taxon>
        <taxon>Choiromyces</taxon>
    </lineage>
</organism>
<protein>
    <submittedName>
        <fullName evidence="1">Uncharacterized protein</fullName>
    </submittedName>
</protein>
<name>A0A3N4JQN1_9PEZI</name>
<dbReference type="InterPro" id="IPR027796">
    <property type="entry name" value="OTT_1508_deam-like"/>
</dbReference>
<proteinExistence type="predicted"/>
<accession>A0A3N4JQN1</accession>
<dbReference type="Proteomes" id="UP000276215">
    <property type="component" value="Unassembled WGS sequence"/>
</dbReference>
<dbReference type="OrthoDB" id="5308969at2759"/>
<gene>
    <name evidence="1" type="ORF">L873DRAFT_1845501</name>
</gene>
<dbReference type="EMBL" id="ML120417">
    <property type="protein sequence ID" value="RPA96124.1"/>
    <property type="molecule type" value="Genomic_DNA"/>
</dbReference>
<dbReference type="Pfam" id="PF14441">
    <property type="entry name" value="OTT_1508_deam"/>
    <property type="match status" value="1"/>
</dbReference>